<keyword evidence="2" id="KW-0418">Kinase</keyword>
<protein>
    <submittedName>
        <fullName evidence="4">Ribokinase</fullName>
        <ecNumber evidence="4">2.7.1.15</ecNumber>
    </submittedName>
</protein>
<evidence type="ECO:0000313" key="4">
    <source>
        <dbReference type="EMBL" id="MCS3920456.1"/>
    </source>
</evidence>
<evidence type="ECO:0000313" key="5">
    <source>
        <dbReference type="Proteomes" id="UP001204798"/>
    </source>
</evidence>
<dbReference type="InterPro" id="IPR002173">
    <property type="entry name" value="Carboh/pur_kinase_PfkB_CS"/>
</dbReference>
<gene>
    <name evidence="4" type="ORF">M2350_002885</name>
</gene>
<organism evidence="4 5">
    <name type="scientific">Candidatus Fervidibacter sacchari</name>
    <dbReference type="NCBI Taxonomy" id="1448929"/>
    <lineage>
        <taxon>Bacteria</taxon>
        <taxon>Candidatus Fervidibacterota</taxon>
        <taxon>Candidatus Fervidibacter</taxon>
    </lineage>
</organism>
<dbReference type="Pfam" id="PF00294">
    <property type="entry name" value="PfkB"/>
    <property type="match status" value="1"/>
</dbReference>
<feature type="domain" description="Carbohydrate kinase PfkB" evidence="3">
    <location>
        <begin position="10"/>
        <end position="295"/>
    </location>
</feature>
<dbReference type="EMBL" id="JANUCP010000005">
    <property type="protein sequence ID" value="MCS3920456.1"/>
    <property type="molecule type" value="Genomic_DNA"/>
</dbReference>
<name>A0ABT2ESQ4_9BACT</name>
<keyword evidence="1 4" id="KW-0808">Transferase</keyword>
<keyword evidence="5" id="KW-1185">Reference proteome</keyword>
<evidence type="ECO:0000256" key="1">
    <source>
        <dbReference type="ARBA" id="ARBA00022679"/>
    </source>
</evidence>
<dbReference type="RefSeq" id="WP_259099680.1">
    <property type="nucleotide sequence ID" value="NZ_CP130454.1"/>
</dbReference>
<accession>A0ABT2ESQ4</accession>
<dbReference type="PROSITE" id="PS00584">
    <property type="entry name" value="PFKB_KINASES_2"/>
    <property type="match status" value="1"/>
</dbReference>
<dbReference type="InterPro" id="IPR011611">
    <property type="entry name" value="PfkB_dom"/>
</dbReference>
<dbReference type="InterPro" id="IPR029056">
    <property type="entry name" value="Ribokinase-like"/>
</dbReference>
<dbReference type="PANTHER" id="PTHR10584">
    <property type="entry name" value="SUGAR KINASE"/>
    <property type="match status" value="1"/>
</dbReference>
<reference evidence="4 5" key="1">
    <citation type="submission" date="2022-08" db="EMBL/GenBank/DDBJ databases">
        <title>Bacterial and archaeal communities from various locations to study Microbial Dark Matter (Phase II).</title>
        <authorList>
            <person name="Stepanauskas R."/>
        </authorList>
    </citation>
    <scope>NUCLEOTIDE SEQUENCE [LARGE SCALE GENOMIC DNA]</scope>
    <source>
        <strain evidence="4 5">PD1</strain>
    </source>
</reference>
<evidence type="ECO:0000256" key="2">
    <source>
        <dbReference type="ARBA" id="ARBA00022777"/>
    </source>
</evidence>
<dbReference type="SUPFAM" id="SSF53613">
    <property type="entry name" value="Ribokinase-like"/>
    <property type="match status" value="1"/>
</dbReference>
<evidence type="ECO:0000259" key="3">
    <source>
        <dbReference type="Pfam" id="PF00294"/>
    </source>
</evidence>
<sequence>MESVAIVGCGALNWDCLFKVREIVVDGESIIEDQHESAGGSAANTIYALARWGVRAGFIGAVGDDDEGRMILQEFESVGVEIHRIRVIKGQRTGRVIGIVDMKGRRSLYVQPGANLALRLTEDDFAYAAKAQWVHISSLIGTEVFEGVRTLILSLPHDVSVSFAPGSIYARLGLKALESILKRTNILFLARDELATLMGTENLDAAAQRLWELGVETIVVTLGESGSWVGSKGKGQFAPSHQAHVVDTTGAGDAFAAGFLWGVLNGRPVPECQRLGTIAAAFCLREMGARTGTPTVEELLAIAFG</sequence>
<dbReference type="CDD" id="cd01942">
    <property type="entry name" value="ribokinase_group_A"/>
    <property type="match status" value="1"/>
</dbReference>
<dbReference type="EC" id="2.7.1.15" evidence="4"/>
<dbReference type="PANTHER" id="PTHR10584:SF166">
    <property type="entry name" value="RIBOKINASE"/>
    <property type="match status" value="1"/>
</dbReference>
<dbReference type="Gene3D" id="3.40.1190.20">
    <property type="match status" value="1"/>
</dbReference>
<proteinExistence type="predicted"/>
<comment type="caution">
    <text evidence="4">The sequence shown here is derived from an EMBL/GenBank/DDBJ whole genome shotgun (WGS) entry which is preliminary data.</text>
</comment>
<dbReference type="GO" id="GO:0004747">
    <property type="term" value="F:ribokinase activity"/>
    <property type="evidence" value="ECO:0007669"/>
    <property type="project" value="UniProtKB-EC"/>
</dbReference>
<dbReference type="Proteomes" id="UP001204798">
    <property type="component" value="Unassembled WGS sequence"/>
</dbReference>